<dbReference type="GO" id="GO:0004519">
    <property type="term" value="F:endonuclease activity"/>
    <property type="evidence" value="ECO:0007669"/>
    <property type="project" value="UniProtKB-KW"/>
</dbReference>
<protein>
    <submittedName>
        <fullName evidence="2">TnsA endonuclease N-terminal domain-containing protein</fullName>
    </submittedName>
</protein>
<keyword evidence="2" id="KW-0255">Endonuclease</keyword>
<organism evidence="2 3">
    <name type="scientific">Jeongeupia naejangsanensis</name>
    <dbReference type="NCBI Taxonomy" id="613195"/>
    <lineage>
        <taxon>Bacteria</taxon>
        <taxon>Pseudomonadati</taxon>
        <taxon>Pseudomonadota</taxon>
        <taxon>Betaproteobacteria</taxon>
        <taxon>Neisseriales</taxon>
        <taxon>Chitinibacteraceae</taxon>
        <taxon>Jeongeupia</taxon>
    </lineage>
</organism>
<accession>A0ABS2BLE6</accession>
<proteinExistence type="predicted"/>
<name>A0ABS2BLE6_9NEIS</name>
<dbReference type="Gene3D" id="3.40.1350.10">
    <property type="match status" value="1"/>
</dbReference>
<reference evidence="2 3" key="1">
    <citation type="submission" date="2021-01" db="EMBL/GenBank/DDBJ databases">
        <title>Draft Genome Sequence and Polyhydroxyalkanoate Biosynthetic Potential of Jeongeupia naejangsanensis Type Strain DSM 24253.</title>
        <authorList>
            <person name="Turrini P."/>
            <person name="Artuso I."/>
            <person name="Lugli G.A."/>
            <person name="Frangipani E."/>
            <person name="Ventura M."/>
            <person name="Visca P."/>
        </authorList>
    </citation>
    <scope>NUCLEOTIDE SEQUENCE [LARGE SCALE GENOMIC DNA]</scope>
    <source>
        <strain evidence="2 3">DSM 24253</strain>
    </source>
</reference>
<keyword evidence="2" id="KW-0540">Nuclease</keyword>
<evidence type="ECO:0000313" key="3">
    <source>
        <dbReference type="Proteomes" id="UP000809431"/>
    </source>
</evidence>
<dbReference type="Proteomes" id="UP000809431">
    <property type="component" value="Unassembled WGS sequence"/>
</dbReference>
<dbReference type="EMBL" id="JAESND010000005">
    <property type="protein sequence ID" value="MBM3116413.1"/>
    <property type="molecule type" value="Genomic_DNA"/>
</dbReference>
<dbReference type="RefSeq" id="WP_203538662.1">
    <property type="nucleotide sequence ID" value="NZ_JAESND010000005.1"/>
</dbReference>
<evidence type="ECO:0000313" key="2">
    <source>
        <dbReference type="EMBL" id="MBM3116413.1"/>
    </source>
</evidence>
<evidence type="ECO:0000259" key="1">
    <source>
        <dbReference type="Pfam" id="PF08722"/>
    </source>
</evidence>
<keyword evidence="3" id="KW-1185">Reference proteome</keyword>
<dbReference type="Pfam" id="PF08722">
    <property type="entry name" value="Tn7_TnsA-like_N"/>
    <property type="match status" value="1"/>
</dbReference>
<dbReference type="InterPro" id="IPR014833">
    <property type="entry name" value="TnsA_N"/>
</dbReference>
<dbReference type="InterPro" id="IPR011856">
    <property type="entry name" value="tRNA_endonuc-like_dom_sf"/>
</dbReference>
<sequence length="212" mass="23858">MRVRKVVTRRGRNIRGYFPSAKLGRMVAWESLLERDAILLAELSPGVIRYQEQPEVISYWDGHRQRDYVPDLAITLSDQQLIHIEVKPSSELAKPSLRAKYGAIAAHYQRTGTSFRILTELEIRREPRFGNLQMLAVFARHGLCQCPDHSKLVRLLDDRASLALAEWDDLLGRSTTFRLIAAGLLACDLAQQLSPETVVALSQGGCHATVLL</sequence>
<gene>
    <name evidence="2" type="ORF">JMJ54_11265</name>
</gene>
<keyword evidence="2" id="KW-0378">Hydrolase</keyword>
<feature type="domain" description="TnsA endonuclease N-terminal" evidence="1">
    <location>
        <begin position="45"/>
        <end position="120"/>
    </location>
</feature>
<comment type="caution">
    <text evidence="2">The sequence shown here is derived from an EMBL/GenBank/DDBJ whole genome shotgun (WGS) entry which is preliminary data.</text>
</comment>